<keyword evidence="3" id="KW-1185">Reference proteome</keyword>
<accession>A0ABW6L2A0</accession>
<gene>
    <name evidence="2" type="ORF">ACFYNZ_25535</name>
</gene>
<protein>
    <submittedName>
        <fullName evidence="2">Transposase</fullName>
    </submittedName>
</protein>
<feature type="region of interest" description="Disordered" evidence="1">
    <location>
        <begin position="150"/>
        <end position="169"/>
    </location>
</feature>
<dbReference type="RefSeq" id="WP_388350701.1">
    <property type="nucleotide sequence ID" value="NZ_JBIAFJ010000026.1"/>
</dbReference>
<evidence type="ECO:0000256" key="1">
    <source>
        <dbReference type="SAM" id="MobiDB-lite"/>
    </source>
</evidence>
<name>A0ABW6L2A0_9ACTN</name>
<evidence type="ECO:0000313" key="2">
    <source>
        <dbReference type="EMBL" id="MFE9172795.1"/>
    </source>
</evidence>
<comment type="caution">
    <text evidence="2">The sequence shown here is derived from an EMBL/GenBank/DDBJ whole genome shotgun (WGS) entry which is preliminary data.</text>
</comment>
<dbReference type="SUPFAM" id="SSF46689">
    <property type="entry name" value="Homeodomain-like"/>
    <property type="match status" value="1"/>
</dbReference>
<dbReference type="InterPro" id="IPR009057">
    <property type="entry name" value="Homeodomain-like_sf"/>
</dbReference>
<reference evidence="2 3" key="1">
    <citation type="submission" date="2024-10" db="EMBL/GenBank/DDBJ databases">
        <title>The Natural Products Discovery Center: Release of the First 8490 Sequenced Strains for Exploring Actinobacteria Biosynthetic Diversity.</title>
        <authorList>
            <person name="Kalkreuter E."/>
            <person name="Kautsar S.A."/>
            <person name="Yang D."/>
            <person name="Bader C.D."/>
            <person name="Teijaro C.N."/>
            <person name="Fluegel L."/>
            <person name="Davis C.M."/>
            <person name="Simpson J.R."/>
            <person name="Lauterbach L."/>
            <person name="Steele A.D."/>
            <person name="Gui C."/>
            <person name="Meng S."/>
            <person name="Li G."/>
            <person name="Viehrig K."/>
            <person name="Ye F."/>
            <person name="Su P."/>
            <person name="Kiefer A.F."/>
            <person name="Nichols A."/>
            <person name="Cepeda A.J."/>
            <person name="Yan W."/>
            <person name="Fan B."/>
            <person name="Jiang Y."/>
            <person name="Adhikari A."/>
            <person name="Zheng C.-J."/>
            <person name="Schuster L."/>
            <person name="Cowan T.M."/>
            <person name="Smanski M.J."/>
            <person name="Chevrette M.G."/>
            <person name="De Carvalho L.P.S."/>
            <person name="Shen B."/>
        </authorList>
    </citation>
    <scope>NUCLEOTIDE SEQUENCE [LARGE SCALE GENOMIC DNA]</scope>
    <source>
        <strain evidence="2 3">NPDC007147</strain>
    </source>
</reference>
<proteinExistence type="predicted"/>
<dbReference type="EMBL" id="JBIAFJ010000026">
    <property type="protein sequence ID" value="MFE9172795.1"/>
    <property type="molecule type" value="Genomic_DNA"/>
</dbReference>
<dbReference type="Proteomes" id="UP001601197">
    <property type="component" value="Unassembled WGS sequence"/>
</dbReference>
<dbReference type="Gene3D" id="1.10.10.60">
    <property type="entry name" value="Homeodomain-like"/>
    <property type="match status" value="1"/>
</dbReference>
<evidence type="ECO:0000313" key="3">
    <source>
        <dbReference type="Proteomes" id="UP001601197"/>
    </source>
</evidence>
<organism evidence="2 3">
    <name type="scientific">Streptomyces kebangsaanensis</name>
    <dbReference type="NCBI Taxonomy" id="864058"/>
    <lineage>
        <taxon>Bacteria</taxon>
        <taxon>Bacillati</taxon>
        <taxon>Actinomycetota</taxon>
        <taxon>Actinomycetes</taxon>
        <taxon>Kitasatosporales</taxon>
        <taxon>Streptomycetaceae</taxon>
        <taxon>Streptomyces</taxon>
    </lineage>
</organism>
<sequence length="202" mass="21759">MTLEQAAAGFGVHAVTLSKWMRRADIDDGVKPGTTSQENAEPRQARRRIKLLEQENGVLRRAAAHLPQATAGKRIYPFVKEPAADGLPVAVTCRVLQLAGQPCCRRPGRPVTDAVLEEAYRANALFDVPREDPEFGCRFLADEARDAGSVMGDRPVNSAIQPAGRPTTHLSDQGCCNDWLNLGSSGHGNSSGHPTATRRPGL</sequence>